<dbReference type="PANTHER" id="PTHR12147:SF56">
    <property type="entry name" value="AMINOPEPTIDASE YDR415C-RELATED"/>
    <property type="match status" value="1"/>
</dbReference>
<dbReference type="Gene3D" id="3.40.630.10">
    <property type="entry name" value="Zn peptidases"/>
    <property type="match status" value="1"/>
</dbReference>
<evidence type="ECO:0000256" key="2">
    <source>
        <dbReference type="ARBA" id="ARBA00022670"/>
    </source>
</evidence>
<evidence type="ECO:0000256" key="5">
    <source>
        <dbReference type="ARBA" id="ARBA00022801"/>
    </source>
</evidence>
<keyword evidence="6" id="KW-0862">Zinc</keyword>
<evidence type="ECO:0000313" key="11">
    <source>
        <dbReference type="Proteomes" id="UP000552241"/>
    </source>
</evidence>
<evidence type="ECO:0000256" key="7">
    <source>
        <dbReference type="SAM" id="SignalP"/>
    </source>
</evidence>
<keyword evidence="11" id="KW-1185">Reference proteome</keyword>
<evidence type="ECO:0000256" key="4">
    <source>
        <dbReference type="ARBA" id="ARBA00022729"/>
    </source>
</evidence>
<evidence type="ECO:0000259" key="8">
    <source>
        <dbReference type="Pfam" id="PF04389"/>
    </source>
</evidence>
<dbReference type="RefSeq" id="WP_182042653.1">
    <property type="nucleotide sequence ID" value="NZ_JACDZE010000001.1"/>
</dbReference>
<feature type="domain" description="Secretion system C-terminal sorting" evidence="9">
    <location>
        <begin position="423"/>
        <end position="477"/>
    </location>
</feature>
<dbReference type="InterPro" id="IPR007484">
    <property type="entry name" value="Peptidase_M28"/>
</dbReference>
<proteinExistence type="predicted"/>
<reference evidence="10 11" key="1">
    <citation type="submission" date="2020-07" db="EMBL/GenBank/DDBJ databases">
        <title>Moheibacter lacus sp. nov., a member of the family Flavobacteriaceae isolated from freshwater lake sediment.</title>
        <authorList>
            <person name="Liu Y."/>
        </authorList>
    </citation>
    <scope>NUCLEOTIDE SEQUENCE [LARGE SCALE GENOMIC DNA]</scope>
    <source>
        <strain evidence="10 11">BDHS18</strain>
    </source>
</reference>
<evidence type="ECO:0000256" key="6">
    <source>
        <dbReference type="ARBA" id="ARBA00022833"/>
    </source>
</evidence>
<protein>
    <submittedName>
        <fullName evidence="10">M20/M25/M40 family metallo-hydrolase</fullName>
    </submittedName>
</protein>
<comment type="caution">
    <text evidence="10">The sequence shown here is derived from an EMBL/GenBank/DDBJ whole genome shotgun (WGS) entry which is preliminary data.</text>
</comment>
<dbReference type="AlphaFoldDB" id="A0A838ZP22"/>
<dbReference type="Pfam" id="PF04389">
    <property type="entry name" value="Peptidase_M28"/>
    <property type="match status" value="1"/>
</dbReference>
<feature type="domain" description="Peptidase M28" evidence="8">
    <location>
        <begin position="182"/>
        <end position="373"/>
    </location>
</feature>
<accession>A0A838ZP22</accession>
<name>A0A838ZP22_9FLAO</name>
<organism evidence="10 11">
    <name type="scientific">Moheibacter lacus</name>
    <dbReference type="NCBI Taxonomy" id="2745851"/>
    <lineage>
        <taxon>Bacteria</taxon>
        <taxon>Pseudomonadati</taxon>
        <taxon>Bacteroidota</taxon>
        <taxon>Flavobacteriia</taxon>
        <taxon>Flavobacteriales</taxon>
        <taxon>Weeksellaceae</taxon>
        <taxon>Moheibacter</taxon>
    </lineage>
</organism>
<dbReference type="GO" id="GO:0046872">
    <property type="term" value="F:metal ion binding"/>
    <property type="evidence" value="ECO:0007669"/>
    <property type="project" value="UniProtKB-KW"/>
</dbReference>
<keyword evidence="3" id="KW-0479">Metal-binding</keyword>
<dbReference type="GO" id="GO:0008235">
    <property type="term" value="F:metalloexopeptidase activity"/>
    <property type="evidence" value="ECO:0007669"/>
    <property type="project" value="InterPro"/>
</dbReference>
<dbReference type="GO" id="GO:0004177">
    <property type="term" value="F:aminopeptidase activity"/>
    <property type="evidence" value="ECO:0007669"/>
    <property type="project" value="UniProtKB-KW"/>
</dbReference>
<keyword evidence="5 10" id="KW-0378">Hydrolase</keyword>
<dbReference type="GO" id="GO:0006508">
    <property type="term" value="P:proteolysis"/>
    <property type="evidence" value="ECO:0007669"/>
    <property type="project" value="UniProtKB-KW"/>
</dbReference>
<evidence type="ECO:0000313" key="10">
    <source>
        <dbReference type="EMBL" id="MBA5629087.1"/>
    </source>
</evidence>
<keyword evidence="2" id="KW-0645">Protease</keyword>
<gene>
    <name evidence="10" type="ORF">HU137_04800</name>
</gene>
<dbReference type="EMBL" id="JACDZE010000001">
    <property type="protein sequence ID" value="MBA5629087.1"/>
    <property type="molecule type" value="Genomic_DNA"/>
</dbReference>
<keyword evidence="1" id="KW-0031">Aminopeptidase</keyword>
<evidence type="ECO:0000256" key="1">
    <source>
        <dbReference type="ARBA" id="ARBA00022438"/>
    </source>
</evidence>
<dbReference type="NCBIfam" id="TIGR04183">
    <property type="entry name" value="Por_Secre_tail"/>
    <property type="match status" value="1"/>
</dbReference>
<sequence length="480" mass="53029">MKKQFYSLIILLISSSIFAQHQDWFYATMFAEHAQALKNSNPNGIEILTTQGDQSAVYIQEEVAHQLHGNIVVHGPGFIYKKSEADAVSFIQTSFERNYDVMDFTITEDAFVNQCLDLVNASNIEETILMLQDFGTRYHERPEAEQAIYAIRDKWQAMATAAGRTDVSFEVVEHFGTPMPSLIMTIEGATDPDEYVIIGGHADSITWSESNAPGADDNASGIGTITEVIRVLLETGYKPQKTVQFMAYAAEEIGLVGSDEIAEDYYNDGKNVVAYVQFDMTNYQGSNADISIIEDNYTSGDLNIFLVELLEHYNSSGAHPLTYSNSSCNYGCSDHASWEARGYLASFPFESNFGEHNPQIHTTGDVYSVSGNSNHAAKFTKLGLEFIIEVAKKENLATSEVNAPTVQLVVNNDELIYEIGNLNGKIQSMQIIDSSARKLISKSNLETSGKINISSLPAGVYVVSFKSANGKNFVKKFLLK</sequence>
<dbReference type="PANTHER" id="PTHR12147">
    <property type="entry name" value="METALLOPEPTIDASE M28 FAMILY MEMBER"/>
    <property type="match status" value="1"/>
</dbReference>
<evidence type="ECO:0000256" key="3">
    <source>
        <dbReference type="ARBA" id="ARBA00022723"/>
    </source>
</evidence>
<dbReference type="Proteomes" id="UP000552241">
    <property type="component" value="Unassembled WGS sequence"/>
</dbReference>
<feature type="signal peptide" evidence="7">
    <location>
        <begin position="1"/>
        <end position="19"/>
    </location>
</feature>
<feature type="chain" id="PRO_5032540217" evidence="7">
    <location>
        <begin position="20"/>
        <end position="480"/>
    </location>
</feature>
<dbReference type="InterPro" id="IPR026444">
    <property type="entry name" value="Secre_tail"/>
</dbReference>
<dbReference type="SUPFAM" id="SSF53187">
    <property type="entry name" value="Zn-dependent exopeptidases"/>
    <property type="match status" value="1"/>
</dbReference>
<keyword evidence="4 7" id="KW-0732">Signal</keyword>
<dbReference type="Pfam" id="PF18962">
    <property type="entry name" value="Por_Secre_tail"/>
    <property type="match status" value="1"/>
</dbReference>
<dbReference type="InterPro" id="IPR045175">
    <property type="entry name" value="M28_fam"/>
</dbReference>
<evidence type="ECO:0000259" key="9">
    <source>
        <dbReference type="Pfam" id="PF18962"/>
    </source>
</evidence>